<dbReference type="Pfam" id="PF00615">
    <property type="entry name" value="RGS"/>
    <property type="match status" value="1"/>
</dbReference>
<dbReference type="PANTHER" id="PTHR39466">
    <property type="entry name" value="RGS DOMAIN-CONTAINING PROTEIN"/>
    <property type="match status" value="1"/>
</dbReference>
<feature type="region of interest" description="Disordered" evidence="1">
    <location>
        <begin position="431"/>
        <end position="452"/>
    </location>
</feature>
<keyword evidence="5" id="KW-1185">Reference proteome</keyword>
<dbReference type="EMBL" id="JBBPDW010000039">
    <property type="protein sequence ID" value="KAK7535598.1"/>
    <property type="molecule type" value="Genomic_DNA"/>
</dbReference>
<evidence type="ECO:0000259" key="3">
    <source>
        <dbReference type="Pfam" id="PF00615"/>
    </source>
</evidence>
<evidence type="ECO:0000256" key="1">
    <source>
        <dbReference type="SAM" id="MobiDB-lite"/>
    </source>
</evidence>
<feature type="domain" description="RGS" evidence="3">
    <location>
        <begin position="237"/>
        <end position="302"/>
    </location>
</feature>
<name>A0ABR1LK78_9PEZI</name>
<feature type="transmembrane region" description="Helical" evidence="2">
    <location>
        <begin position="342"/>
        <end position="362"/>
    </location>
</feature>
<feature type="transmembrane region" description="Helical" evidence="2">
    <location>
        <begin position="314"/>
        <end position="336"/>
    </location>
</feature>
<dbReference type="InterPro" id="IPR044926">
    <property type="entry name" value="RGS_subdomain_2"/>
</dbReference>
<dbReference type="InterPro" id="IPR016137">
    <property type="entry name" value="RGS"/>
</dbReference>
<keyword evidence="2" id="KW-1133">Transmembrane helix</keyword>
<accession>A0ABR1LK78</accession>
<protein>
    <submittedName>
        <fullName evidence="4">Regulator of G protein-like protein</fullName>
    </submittedName>
</protein>
<sequence>MSILFYRRPSYVQRPNGPITNTECQRYVDRTTGGTRGIPEELSFENVIGNKALPPCTLRDFMDYLVYVTHDAENLQFHLWLQDYKQRFNALKPERKALAPEWKWEEITPEEKAAQVASGQQRTMGTLRRKRTNPMMPKVIDFDKSSQAAAIGLTEVVVGKAESGTSPKPHDAFSPSNMKATLNEAYSQARSPEPTISSANLSSAHGQPVLTEESTRELRDEANAQAGLKWQAFSVQPLRQEIDRVIAHYIAPGSPRELNLSGRDRSDVLHALQHTTHPSAFDRVAKMVEAILRGHAHPNFVRWSICNGNKPRVFFVRTMGVSHIAFGLIIGLLLALSRASRWWRIFMWPVLFIGLTTMIAAYKGLCVILHRGHNRTLKPWEDLDSVNSGIVGANKAATVSSAASVAEIHVSAEHKKSTLDDEEATIASAGANSGATNVPTSPTSPTGFRPNGGRPSYSPSFDAFGNRNSFGEEAWVDAYKHKPFVRKIFDHETWVQEESVRVVQDKIVRQSQAWSLLLTTVATIVFVAVPGGGFY</sequence>
<evidence type="ECO:0000313" key="4">
    <source>
        <dbReference type="EMBL" id="KAK7535598.1"/>
    </source>
</evidence>
<feature type="transmembrane region" description="Helical" evidence="2">
    <location>
        <begin position="514"/>
        <end position="534"/>
    </location>
</feature>
<keyword evidence="2" id="KW-0812">Transmembrane</keyword>
<dbReference type="InterPro" id="IPR036305">
    <property type="entry name" value="RGS_sf"/>
</dbReference>
<feature type="compositionally biased region" description="Polar residues" evidence="1">
    <location>
        <begin position="431"/>
        <end position="446"/>
    </location>
</feature>
<reference evidence="4 5" key="1">
    <citation type="submission" date="2024-04" db="EMBL/GenBank/DDBJ databases">
        <title>Phyllosticta paracitricarpa is synonymous to the EU quarantine fungus P. citricarpa based on phylogenomic analyses.</title>
        <authorList>
            <consortium name="Lawrence Berkeley National Laboratory"/>
            <person name="Van Ingen-Buijs V.A."/>
            <person name="Van Westerhoven A.C."/>
            <person name="Haridas S."/>
            <person name="Skiadas P."/>
            <person name="Martin F."/>
            <person name="Groenewald J.Z."/>
            <person name="Crous P.W."/>
            <person name="Seidl M.F."/>
        </authorList>
    </citation>
    <scope>NUCLEOTIDE SEQUENCE [LARGE SCALE GENOMIC DNA]</scope>
    <source>
        <strain evidence="4 5">CBS 122670</strain>
    </source>
</reference>
<keyword evidence="2" id="KW-0472">Membrane</keyword>
<organism evidence="4 5">
    <name type="scientific">Phyllosticta citricarpa</name>
    <dbReference type="NCBI Taxonomy" id="55181"/>
    <lineage>
        <taxon>Eukaryota</taxon>
        <taxon>Fungi</taxon>
        <taxon>Dikarya</taxon>
        <taxon>Ascomycota</taxon>
        <taxon>Pezizomycotina</taxon>
        <taxon>Dothideomycetes</taxon>
        <taxon>Dothideomycetes incertae sedis</taxon>
        <taxon>Botryosphaeriales</taxon>
        <taxon>Phyllostictaceae</taxon>
        <taxon>Phyllosticta</taxon>
    </lineage>
</organism>
<dbReference type="Proteomes" id="UP001365128">
    <property type="component" value="Unassembled WGS sequence"/>
</dbReference>
<proteinExistence type="predicted"/>
<evidence type="ECO:0000256" key="2">
    <source>
        <dbReference type="SAM" id="Phobius"/>
    </source>
</evidence>
<dbReference type="SUPFAM" id="SSF48097">
    <property type="entry name" value="Regulator of G-protein signaling, RGS"/>
    <property type="match status" value="1"/>
</dbReference>
<dbReference type="PANTHER" id="PTHR39466:SF1">
    <property type="entry name" value="RGS DOMAIN-CONTAINING PROTEIN"/>
    <property type="match status" value="1"/>
</dbReference>
<evidence type="ECO:0000313" key="5">
    <source>
        <dbReference type="Proteomes" id="UP001365128"/>
    </source>
</evidence>
<dbReference type="Gene3D" id="1.10.167.10">
    <property type="entry name" value="Regulator of G-protein Signalling 4, domain 2"/>
    <property type="match status" value="1"/>
</dbReference>
<gene>
    <name evidence="4" type="ORF">IWX46DRAFT_275700</name>
</gene>
<comment type="caution">
    <text evidence="4">The sequence shown here is derived from an EMBL/GenBank/DDBJ whole genome shotgun (WGS) entry which is preliminary data.</text>
</comment>